<protein>
    <submittedName>
        <fullName evidence="1">Uncharacterized protein</fullName>
    </submittedName>
</protein>
<evidence type="ECO:0000313" key="2">
    <source>
        <dbReference type="Proteomes" id="UP001603857"/>
    </source>
</evidence>
<accession>A0ABD1NJP1</accession>
<comment type="caution">
    <text evidence="1">The sequence shown here is derived from an EMBL/GenBank/DDBJ whole genome shotgun (WGS) entry which is preliminary data.</text>
</comment>
<proteinExistence type="predicted"/>
<name>A0ABD1NJP1_9FABA</name>
<keyword evidence="2" id="KW-1185">Reference proteome</keyword>
<dbReference type="EMBL" id="JBGMDY010000001">
    <property type="protein sequence ID" value="KAL2348358.1"/>
    <property type="molecule type" value="Genomic_DNA"/>
</dbReference>
<sequence>MGAALSIKIEHYRCRYGWNYQNEYPLAQSNTSHVPDAKIDEAMLQAAIEA</sequence>
<evidence type="ECO:0000313" key="1">
    <source>
        <dbReference type="EMBL" id="KAL2348358.1"/>
    </source>
</evidence>
<reference evidence="1 2" key="1">
    <citation type="submission" date="2024-08" db="EMBL/GenBank/DDBJ databases">
        <title>Insights into the chromosomal genome structure of Flemingia macrophylla.</title>
        <authorList>
            <person name="Ding Y."/>
            <person name="Zhao Y."/>
            <person name="Bi W."/>
            <person name="Wu M."/>
            <person name="Zhao G."/>
            <person name="Gong Y."/>
            <person name="Li W."/>
            <person name="Zhang P."/>
        </authorList>
    </citation>
    <scope>NUCLEOTIDE SEQUENCE [LARGE SCALE GENOMIC DNA]</scope>
    <source>
        <strain evidence="1">DYQJB</strain>
        <tissue evidence="1">Leaf</tissue>
    </source>
</reference>
<dbReference type="AlphaFoldDB" id="A0ABD1NJP1"/>
<organism evidence="1 2">
    <name type="scientific">Flemingia macrophylla</name>
    <dbReference type="NCBI Taxonomy" id="520843"/>
    <lineage>
        <taxon>Eukaryota</taxon>
        <taxon>Viridiplantae</taxon>
        <taxon>Streptophyta</taxon>
        <taxon>Embryophyta</taxon>
        <taxon>Tracheophyta</taxon>
        <taxon>Spermatophyta</taxon>
        <taxon>Magnoliopsida</taxon>
        <taxon>eudicotyledons</taxon>
        <taxon>Gunneridae</taxon>
        <taxon>Pentapetalae</taxon>
        <taxon>rosids</taxon>
        <taxon>fabids</taxon>
        <taxon>Fabales</taxon>
        <taxon>Fabaceae</taxon>
        <taxon>Papilionoideae</taxon>
        <taxon>50 kb inversion clade</taxon>
        <taxon>NPAAA clade</taxon>
        <taxon>indigoferoid/millettioid clade</taxon>
        <taxon>Phaseoleae</taxon>
        <taxon>Flemingia</taxon>
    </lineage>
</organism>
<gene>
    <name evidence="1" type="ORF">Fmac_002358</name>
</gene>
<dbReference type="Proteomes" id="UP001603857">
    <property type="component" value="Unassembled WGS sequence"/>
</dbReference>